<dbReference type="AlphaFoldDB" id="A0A8K0XQY5"/>
<evidence type="ECO:0008006" key="4">
    <source>
        <dbReference type="Google" id="ProtNLM"/>
    </source>
</evidence>
<dbReference type="Proteomes" id="UP000813824">
    <property type="component" value="Unassembled WGS sequence"/>
</dbReference>
<evidence type="ECO:0000313" key="3">
    <source>
        <dbReference type="Proteomes" id="UP000813824"/>
    </source>
</evidence>
<keyword evidence="3" id="KW-1185">Reference proteome</keyword>
<feature type="compositionally biased region" description="Basic residues" evidence="1">
    <location>
        <begin position="1"/>
        <end position="10"/>
    </location>
</feature>
<comment type="caution">
    <text evidence="2">The sequence shown here is derived from an EMBL/GenBank/DDBJ whole genome shotgun (WGS) entry which is preliminary data.</text>
</comment>
<dbReference type="OrthoDB" id="3217871at2759"/>
<evidence type="ECO:0000256" key="1">
    <source>
        <dbReference type="SAM" id="MobiDB-lite"/>
    </source>
</evidence>
<evidence type="ECO:0000313" key="2">
    <source>
        <dbReference type="EMBL" id="KAH8101968.1"/>
    </source>
</evidence>
<reference evidence="2" key="1">
    <citation type="journal article" date="2021" name="New Phytol.">
        <title>Evolutionary innovations through gain and loss of genes in the ectomycorrhizal Boletales.</title>
        <authorList>
            <person name="Wu G."/>
            <person name="Miyauchi S."/>
            <person name="Morin E."/>
            <person name="Kuo A."/>
            <person name="Drula E."/>
            <person name="Varga T."/>
            <person name="Kohler A."/>
            <person name="Feng B."/>
            <person name="Cao Y."/>
            <person name="Lipzen A."/>
            <person name="Daum C."/>
            <person name="Hundley H."/>
            <person name="Pangilinan J."/>
            <person name="Johnson J."/>
            <person name="Barry K."/>
            <person name="LaButti K."/>
            <person name="Ng V."/>
            <person name="Ahrendt S."/>
            <person name="Min B."/>
            <person name="Choi I.G."/>
            <person name="Park H."/>
            <person name="Plett J.M."/>
            <person name="Magnuson J."/>
            <person name="Spatafora J.W."/>
            <person name="Nagy L.G."/>
            <person name="Henrissat B."/>
            <person name="Grigoriev I.V."/>
            <person name="Yang Z.L."/>
            <person name="Xu J."/>
            <person name="Martin F.M."/>
        </authorList>
    </citation>
    <scope>NUCLEOTIDE SEQUENCE</scope>
    <source>
        <strain evidence="2">KKN 215</strain>
    </source>
</reference>
<sequence>MTASTRGKKRKAEDSDGPQETSKGGCEEEQISLTRSEDVWFHDGNLVLVAGSVAFKVYKGIITQYSSVFDETFSRALPKGAMDDCPIVHLSDTSSDLSILLMAIFDSAFGFFSDEQTLDFNHISAMLRLGSKYKITHICAEAIRRLKNCFPEDLDRYVSKHTSSYVLYPDSDTAYTSYFPTASIDLQHEHCIAVINLARIYGLDTILPAVFYAAAQLPLKTIIHGYDDGETIWKLDEDDLERCLNGQAMLKSSMQRTFFWLFDSIPDACKDRKNCPSALRINRRDVWKKYLCRPDALLDSGRLDVELHNKFCPYCTYRVKVAHDKQREVTWNNLREYFDIMPSSLEEDENMEQDT</sequence>
<feature type="region of interest" description="Disordered" evidence="1">
    <location>
        <begin position="1"/>
        <end position="29"/>
    </location>
</feature>
<gene>
    <name evidence="2" type="ORF">BXZ70DRAFT_87724</name>
</gene>
<dbReference type="EMBL" id="JAEVFJ010000011">
    <property type="protein sequence ID" value="KAH8101968.1"/>
    <property type="molecule type" value="Genomic_DNA"/>
</dbReference>
<name>A0A8K0XQY5_9AGAR</name>
<accession>A0A8K0XQY5</accession>
<organism evidence="2 3">
    <name type="scientific">Cristinia sonorae</name>
    <dbReference type="NCBI Taxonomy" id="1940300"/>
    <lineage>
        <taxon>Eukaryota</taxon>
        <taxon>Fungi</taxon>
        <taxon>Dikarya</taxon>
        <taxon>Basidiomycota</taxon>
        <taxon>Agaricomycotina</taxon>
        <taxon>Agaricomycetes</taxon>
        <taxon>Agaricomycetidae</taxon>
        <taxon>Agaricales</taxon>
        <taxon>Pleurotineae</taxon>
        <taxon>Stephanosporaceae</taxon>
        <taxon>Cristinia</taxon>
    </lineage>
</organism>
<proteinExistence type="predicted"/>
<protein>
    <recommendedName>
        <fullName evidence="4">BTB domain-containing protein</fullName>
    </recommendedName>
</protein>